<evidence type="ECO:0000313" key="1">
    <source>
        <dbReference type="EMBL" id="KAI0088448.1"/>
    </source>
</evidence>
<protein>
    <submittedName>
        <fullName evidence="1">Caleosin related protein-domain-containing protein</fullName>
    </submittedName>
</protein>
<dbReference type="Proteomes" id="UP001055072">
    <property type="component" value="Unassembled WGS sequence"/>
</dbReference>
<reference evidence="1" key="1">
    <citation type="journal article" date="2021" name="Environ. Microbiol.">
        <title>Gene family expansions and transcriptome signatures uncover fungal adaptations to wood decay.</title>
        <authorList>
            <person name="Hage H."/>
            <person name="Miyauchi S."/>
            <person name="Viragh M."/>
            <person name="Drula E."/>
            <person name="Min B."/>
            <person name="Chaduli D."/>
            <person name="Navarro D."/>
            <person name="Favel A."/>
            <person name="Norest M."/>
            <person name="Lesage-Meessen L."/>
            <person name="Balint B."/>
            <person name="Merenyi Z."/>
            <person name="de Eugenio L."/>
            <person name="Morin E."/>
            <person name="Martinez A.T."/>
            <person name="Baldrian P."/>
            <person name="Stursova M."/>
            <person name="Martinez M.J."/>
            <person name="Novotny C."/>
            <person name="Magnuson J.K."/>
            <person name="Spatafora J.W."/>
            <person name="Maurice S."/>
            <person name="Pangilinan J."/>
            <person name="Andreopoulos W."/>
            <person name="LaButti K."/>
            <person name="Hundley H."/>
            <person name="Na H."/>
            <person name="Kuo A."/>
            <person name="Barry K."/>
            <person name="Lipzen A."/>
            <person name="Henrissat B."/>
            <person name="Riley R."/>
            <person name="Ahrendt S."/>
            <person name="Nagy L.G."/>
            <person name="Grigoriev I.V."/>
            <person name="Martin F."/>
            <person name="Rosso M.N."/>
        </authorList>
    </citation>
    <scope>NUCLEOTIDE SEQUENCE</scope>
    <source>
        <strain evidence="1">CBS 384.51</strain>
    </source>
</reference>
<proteinExistence type="predicted"/>
<organism evidence="1 2">
    <name type="scientific">Irpex rosettiformis</name>
    <dbReference type="NCBI Taxonomy" id="378272"/>
    <lineage>
        <taxon>Eukaryota</taxon>
        <taxon>Fungi</taxon>
        <taxon>Dikarya</taxon>
        <taxon>Basidiomycota</taxon>
        <taxon>Agaricomycotina</taxon>
        <taxon>Agaricomycetes</taxon>
        <taxon>Polyporales</taxon>
        <taxon>Irpicaceae</taxon>
        <taxon>Irpex</taxon>
    </lineage>
</organism>
<name>A0ACB8U2H7_9APHY</name>
<keyword evidence="2" id="KW-1185">Reference proteome</keyword>
<dbReference type="EMBL" id="MU274914">
    <property type="protein sequence ID" value="KAI0088448.1"/>
    <property type="molecule type" value="Genomic_DNA"/>
</dbReference>
<gene>
    <name evidence="1" type="ORF">BDY19DRAFT_994336</name>
</gene>
<accession>A0ACB8U2H7</accession>
<comment type="caution">
    <text evidence="1">The sequence shown here is derived from an EMBL/GenBank/DDBJ whole genome shotgun (WGS) entry which is preliminary data.</text>
</comment>
<sequence length="249" mass="28343">MSSRKPAGIATAIPEASVTVQRPVYTEWKKVRQPNVACANIAVTELSPDGATDGGYKAKHSEQTVLQQHCDFFDLNSDGIITPWETFVSMRLLGWNVLLAFLATFIIHSGLSYVTQPSHYYLPDPFFRIYISRIHHAKHGSDTNTYDNEGRFRPQQLADFFSKYGTKMENGDYGLTLAEAMKGVWGQRCVYDFFGVASAYFEWSATYLTIWPRDRIMCMEDVRGVYDGSYFFKVAGKKREEYISDGKLL</sequence>
<evidence type="ECO:0000313" key="2">
    <source>
        <dbReference type="Proteomes" id="UP001055072"/>
    </source>
</evidence>